<dbReference type="GO" id="GO:0016791">
    <property type="term" value="F:phosphatase activity"/>
    <property type="evidence" value="ECO:0007669"/>
    <property type="project" value="TreeGrafter"/>
</dbReference>
<dbReference type="InterPro" id="IPR050126">
    <property type="entry name" value="Ap4A_hydrolase"/>
</dbReference>
<sequence>MTGVTLKDAKGPEGVRLYAIGDIHGRLDLLQDMHGLIRADLDRKPAHDWRIIHLGDYIDRGPDSKGVLDFLVSASAHDPRVLSLIGNHDDGFLRYLATGDTNGIFAHHGGSDTARSYGVEVDYNDPESAITGYKQLVDTVPQAHIDYIRSMPHSVNFDDFFFCHAGVNPAVPLDAQDPEDLMWIRTLFLKWTDPLEKVIIHGHTPQSAIDVQPNRVNLDTYAWKSGKLSAIVIDGSEKRFLEATGPAASPKKLTRA</sequence>
<dbReference type="GO" id="GO:0008803">
    <property type="term" value="F:bis(5'-nucleosyl)-tetraphosphatase (symmetrical) activity"/>
    <property type="evidence" value="ECO:0007669"/>
    <property type="project" value="TreeGrafter"/>
</dbReference>
<dbReference type="GO" id="GO:0005737">
    <property type="term" value="C:cytoplasm"/>
    <property type="evidence" value="ECO:0007669"/>
    <property type="project" value="TreeGrafter"/>
</dbReference>
<dbReference type="RefSeq" id="WP_094573627.1">
    <property type="nucleotide sequence ID" value="NZ_JBHEEL010000010.1"/>
</dbReference>
<dbReference type="SUPFAM" id="SSF56300">
    <property type="entry name" value="Metallo-dependent phosphatases"/>
    <property type="match status" value="1"/>
</dbReference>
<comment type="caution">
    <text evidence="2">The sequence shown here is derived from an EMBL/GenBank/DDBJ whole genome shotgun (WGS) entry which is preliminary data.</text>
</comment>
<dbReference type="Gene3D" id="3.60.21.10">
    <property type="match status" value="1"/>
</dbReference>
<keyword evidence="3" id="KW-1185">Reference proteome</keyword>
<dbReference type="eggNOG" id="COG0639">
    <property type="taxonomic scope" value="Bacteria"/>
</dbReference>
<dbReference type="OrthoDB" id="9807890at2"/>
<protein>
    <submittedName>
        <fullName evidence="2">Calcineurin-like phosphoesterase family protein</fullName>
    </submittedName>
</protein>
<organism evidence="2 3">
    <name type="scientific">Brucella rhizosphaerae</name>
    <dbReference type="NCBI Taxonomy" id="571254"/>
    <lineage>
        <taxon>Bacteria</taxon>
        <taxon>Pseudomonadati</taxon>
        <taxon>Pseudomonadota</taxon>
        <taxon>Alphaproteobacteria</taxon>
        <taxon>Hyphomicrobiales</taxon>
        <taxon>Brucellaceae</taxon>
        <taxon>Brucella/Ochrobactrum group</taxon>
        <taxon>Brucella</taxon>
    </lineage>
</organism>
<name>A0A256FUA3_9HYPH</name>
<dbReference type="PANTHER" id="PTHR42850">
    <property type="entry name" value="METALLOPHOSPHOESTERASE"/>
    <property type="match status" value="1"/>
</dbReference>
<feature type="domain" description="Calcineurin-like phosphoesterase" evidence="1">
    <location>
        <begin position="16"/>
        <end position="228"/>
    </location>
</feature>
<dbReference type="GO" id="GO:0110154">
    <property type="term" value="P:RNA decapping"/>
    <property type="evidence" value="ECO:0007669"/>
    <property type="project" value="TreeGrafter"/>
</dbReference>
<dbReference type="InterPro" id="IPR029052">
    <property type="entry name" value="Metallo-depent_PP-like"/>
</dbReference>
<dbReference type="PANTHER" id="PTHR42850:SF4">
    <property type="entry name" value="ZINC-DEPENDENT ENDOPOLYPHOSPHATASE"/>
    <property type="match status" value="1"/>
</dbReference>
<dbReference type="EMBL" id="NNRK01000012">
    <property type="protein sequence ID" value="OYR18429.1"/>
    <property type="molecule type" value="Genomic_DNA"/>
</dbReference>
<evidence type="ECO:0000259" key="1">
    <source>
        <dbReference type="Pfam" id="PF00149"/>
    </source>
</evidence>
<dbReference type="Pfam" id="PF00149">
    <property type="entry name" value="Metallophos"/>
    <property type="match status" value="1"/>
</dbReference>
<dbReference type="InterPro" id="IPR004843">
    <property type="entry name" value="Calcineurin-like_PHP"/>
</dbReference>
<dbReference type="AlphaFoldDB" id="A0A256FUA3"/>
<evidence type="ECO:0000313" key="2">
    <source>
        <dbReference type="EMBL" id="OYR18429.1"/>
    </source>
</evidence>
<proteinExistence type="predicted"/>
<reference evidence="2 3" key="1">
    <citation type="submission" date="2017-07" db="EMBL/GenBank/DDBJ databases">
        <title>Phylogenetic study on the rhizospheric bacterium Ochrobactrum sp. A44.</title>
        <authorList>
            <person name="Krzyzanowska D.M."/>
            <person name="Ossowicki A."/>
            <person name="Rajewska M."/>
            <person name="Maciag T."/>
            <person name="Kaczynski Z."/>
            <person name="Czerwicka M."/>
            <person name="Jafra S."/>
        </authorList>
    </citation>
    <scope>NUCLEOTIDE SEQUENCE [LARGE SCALE GENOMIC DNA]</scope>
    <source>
        <strain evidence="2 3">PR17</strain>
    </source>
</reference>
<evidence type="ECO:0000313" key="3">
    <source>
        <dbReference type="Proteomes" id="UP000216345"/>
    </source>
</evidence>
<gene>
    <name evidence="2" type="ORF">CEV32_3211</name>
</gene>
<accession>A0A256FUA3</accession>
<dbReference type="Proteomes" id="UP000216345">
    <property type="component" value="Unassembled WGS sequence"/>
</dbReference>